<evidence type="ECO:0000256" key="1">
    <source>
        <dbReference type="ARBA" id="ARBA00022723"/>
    </source>
</evidence>
<feature type="compositionally biased region" description="Basic residues" evidence="6">
    <location>
        <begin position="1476"/>
        <end position="1487"/>
    </location>
</feature>
<evidence type="ECO:0000259" key="7">
    <source>
        <dbReference type="PROSITE" id="PS50157"/>
    </source>
</evidence>
<comment type="caution">
    <text evidence="8">The sequence shown here is derived from an EMBL/GenBank/DDBJ whole genome shotgun (WGS) entry which is preliminary data.</text>
</comment>
<dbReference type="InterPro" id="IPR013087">
    <property type="entry name" value="Znf_C2H2_type"/>
</dbReference>
<evidence type="ECO:0000256" key="2">
    <source>
        <dbReference type="ARBA" id="ARBA00022737"/>
    </source>
</evidence>
<protein>
    <recommendedName>
        <fullName evidence="7">C2H2-type domain-containing protein</fullName>
    </recommendedName>
</protein>
<evidence type="ECO:0000256" key="6">
    <source>
        <dbReference type="SAM" id="MobiDB-lite"/>
    </source>
</evidence>
<feature type="compositionally biased region" description="Basic and acidic residues" evidence="6">
    <location>
        <begin position="1437"/>
        <end position="1451"/>
    </location>
</feature>
<dbReference type="PANTHER" id="PTHR24403">
    <property type="entry name" value="ZINC FINGER PROTEIN"/>
    <property type="match status" value="1"/>
</dbReference>
<sequence>MIYKYHHSGILNDYIKMTQKATSSNVSWQDLGIITCSLCNLKTSDQALFQAHNCKPRKSMETLPLTKAKISYSSITKKFYCSICSIEINEKHIEDHIENHINLKPYICHYCSLPFGSQLKVFQHCSSHHTTADPLYLLRVSRKTKDLIRKVKLKGSEFYVPLNFNVVPVKKSVLLSNNEIKEATWGNNVVSKSVNHSENSQNVTLNPALPSGFRHSENLNLATKSKILAPKSVTTTSAEKAIIHKSFPVANLSSAGAMEKSSNFPLVIRQNMHLITCVDKKKQTLNNEGRFCYPNEGSAECPVVSMKLPIQLISAAEKETTLIKDNRNLDVNNEIATSWEIIGNHSRNELNTEPNLPIDNFCGHSSFSDNVSQATFVNGHDYLRVVKGYFLCLKCKMKWSSDYDSFFKHIWTYHVHGEDFSCCPDGYSVKCLQLKTVLKSVYDKSQETMSDIIKSYLQFDSAIKEIDSVNNADSNTNASNSVTNCSVSTSPPTVACSVSVSFATVAHSVLPSPTTVASNSDNTFEEINKNKRSNLLQDASDFTQQSLRNENTSHSNQQLLYAPDSYFHKGLYSLNRAERYSTESSEAGGELGDEGLKSFYQCGQLNCTYASVQPVDLLLHSEQSHGAEDRFPCIYCGFPASSISILLDHMNQHIGNDNGYVFSCSILDSSHVIDRFESQDLKHVLGKFEEMLKLNDKSNLCFVCNTCETQFKSLGKLKEHLQNFLLKVIRCKHCRSFFLDTSSWQKHRAKEHPNEPRLYCINRKLLCDARKKNFSEFVLLTEKRKLCHEFCIPNTNRVLVSNDNMLEAIDSLAKDKFDQEKELSQPGFTEISPLHETTSPLISETSSCDLDNSTNNSQRIDSLVFGFQLENYGVTQTSNRTCIEMEVIDHSSIVLNNSENLDNSTTLNNEHFTSEANKQFVSEERYCLTEDNTLAKNHEKQLQIERGHEALTEVIDPNHVLNPRINSKVSETLTEIITVEKNNSSKGVHDCDQIICLAIGDAEQSESDALEISDQQAHPEIISEISKGLEITKACITFESSSNMGEGNVHFCGSKDMDCKSCSDLADCYDKVPEIPVEAANSTSTDLCAPRVSNETKAKSLLNESFTQEKSQEELNHIDEYNTQNKEINSLDLIENDIQCTVSPVLESTDKFINNNAIEKNEENVSLSETRNQKEWNTMLTPAENHKACKRLLNSKSNKEVPPVKKVKKSNSLPNNPHTTEVISLDVISDEYLNVNISSIENKTSEERKTTHFKTGLKAGIKRKTVLKYSCIHDGCSFVSRWHKPSMCNHVRNKHPYCSCGYCGAIYFFRNHLINHLRFAHRGMEPNINDDVPLEKLFEVIEPQEEKIGSNDKYGKDPVNINDFDNVNGEIKNKEANTIIEKYIEHSIDFYEKDLKIPKNSNYTNLKYVADNEKHSAGPNNHSKNKKSQPLSCADMSLKDSSSEKNLKKSSLESSDTLIKQRKRKIADEKLSHISATKKNKPSKHTYKSSNKPCKTSKTSIELLGTKQISCEHSLDVIAGSKDSPKTSGKMIDMLSETLPQVYARVKNYQTSPVCRKKNVIQTFKNNHLVDKSETPKEIMSIEDYPFQCDVCKSCIKSLNDVEEHFKVLHSGENETFFDRETSSTYAITGELLNSKSGVKSNPTNLCTYCSFRKETRSDVEEHIRHVHPQNDVNVFLLGVTSLPQATSIRESHTNSTTDNLSTTSKVVKGTSPSSLVYNCNKCGDQLGSEFLFRFHLAQHGGFKHTNVLTTTGLLVCPICGYFASSHHDLGQHTGTHLNERRYKCSLCDFDGHNKPSINYHLSTAHCGVEGIEIIDRNKRSKMHLQPTLVNMQPQVQLKNALHYADYLSELLIKNDIKNIELTSDICAHIFKHNSDQYFDVVPIDESE</sequence>
<organism evidence="8 9">
    <name type="scientific">Lymnaea stagnalis</name>
    <name type="common">Great pond snail</name>
    <name type="synonym">Helix stagnalis</name>
    <dbReference type="NCBI Taxonomy" id="6523"/>
    <lineage>
        <taxon>Eukaryota</taxon>
        <taxon>Metazoa</taxon>
        <taxon>Spiralia</taxon>
        <taxon>Lophotrochozoa</taxon>
        <taxon>Mollusca</taxon>
        <taxon>Gastropoda</taxon>
        <taxon>Heterobranchia</taxon>
        <taxon>Euthyneura</taxon>
        <taxon>Panpulmonata</taxon>
        <taxon>Hygrophila</taxon>
        <taxon>Lymnaeoidea</taxon>
        <taxon>Lymnaeidae</taxon>
        <taxon>Lymnaea</taxon>
    </lineage>
</organism>
<keyword evidence="3 5" id="KW-0863">Zinc-finger</keyword>
<dbReference type="GO" id="GO:0008270">
    <property type="term" value="F:zinc ion binding"/>
    <property type="evidence" value="ECO:0007669"/>
    <property type="project" value="UniProtKB-KW"/>
</dbReference>
<feature type="region of interest" description="Disordered" evidence="6">
    <location>
        <begin position="1413"/>
        <end position="1495"/>
    </location>
</feature>
<evidence type="ECO:0000313" key="8">
    <source>
        <dbReference type="EMBL" id="CAL1546395.1"/>
    </source>
</evidence>
<dbReference type="Gene3D" id="3.30.160.60">
    <property type="entry name" value="Classic Zinc Finger"/>
    <property type="match status" value="4"/>
</dbReference>
<reference evidence="8 9" key="1">
    <citation type="submission" date="2024-04" db="EMBL/GenBank/DDBJ databases">
        <authorList>
            <consortium name="Genoscope - CEA"/>
            <person name="William W."/>
        </authorList>
    </citation>
    <scope>NUCLEOTIDE SEQUENCE [LARGE SCALE GENOMIC DNA]</scope>
</reference>
<accession>A0AAV2IHW1</accession>
<proteinExistence type="predicted"/>
<keyword evidence="2" id="KW-0677">Repeat</keyword>
<dbReference type="SMART" id="SM00355">
    <property type="entry name" value="ZnF_C2H2"/>
    <property type="match status" value="14"/>
</dbReference>
<evidence type="ECO:0000256" key="4">
    <source>
        <dbReference type="ARBA" id="ARBA00022833"/>
    </source>
</evidence>
<keyword evidence="4" id="KW-0862">Zinc</keyword>
<dbReference type="SUPFAM" id="SSF57667">
    <property type="entry name" value="beta-beta-alpha zinc fingers"/>
    <property type="match status" value="1"/>
</dbReference>
<dbReference type="PROSITE" id="PS00028">
    <property type="entry name" value="ZINC_FINGER_C2H2_1"/>
    <property type="match status" value="5"/>
</dbReference>
<feature type="domain" description="C2H2-type" evidence="7">
    <location>
        <begin position="1755"/>
        <end position="1782"/>
    </location>
</feature>
<evidence type="ECO:0000256" key="5">
    <source>
        <dbReference type="PROSITE-ProRule" id="PRU00042"/>
    </source>
</evidence>
<evidence type="ECO:0000256" key="3">
    <source>
        <dbReference type="ARBA" id="ARBA00022771"/>
    </source>
</evidence>
<keyword evidence="1" id="KW-0479">Metal-binding</keyword>
<gene>
    <name evidence="8" type="ORF">GSLYS_00019772001</name>
</gene>
<dbReference type="PANTHER" id="PTHR24403:SF67">
    <property type="entry name" value="FI01116P-RELATED"/>
    <property type="match status" value="1"/>
</dbReference>
<dbReference type="GO" id="GO:0045944">
    <property type="term" value="P:positive regulation of transcription by RNA polymerase II"/>
    <property type="evidence" value="ECO:0007669"/>
    <property type="project" value="TreeGrafter"/>
</dbReference>
<name>A0AAV2IHW1_LYMST</name>
<dbReference type="Proteomes" id="UP001497497">
    <property type="component" value="Unassembled WGS sequence"/>
</dbReference>
<feature type="domain" description="C2H2-type" evidence="7">
    <location>
        <begin position="1587"/>
        <end position="1615"/>
    </location>
</feature>
<dbReference type="InterPro" id="IPR036236">
    <property type="entry name" value="Znf_C2H2_sf"/>
</dbReference>
<feature type="domain" description="C2H2-type" evidence="7">
    <location>
        <begin position="1718"/>
        <end position="1745"/>
    </location>
</feature>
<evidence type="ECO:0000313" key="9">
    <source>
        <dbReference type="Proteomes" id="UP001497497"/>
    </source>
</evidence>
<dbReference type="InterPro" id="IPR050688">
    <property type="entry name" value="Zinc_finger/UBP_domain"/>
</dbReference>
<dbReference type="EMBL" id="CAXITT010000806">
    <property type="protein sequence ID" value="CAL1546395.1"/>
    <property type="molecule type" value="Genomic_DNA"/>
</dbReference>
<feature type="domain" description="C2H2-type" evidence="7">
    <location>
        <begin position="1298"/>
        <end position="1326"/>
    </location>
</feature>
<dbReference type="PROSITE" id="PS50157">
    <property type="entry name" value="ZINC_FINGER_C2H2_2"/>
    <property type="match status" value="4"/>
</dbReference>
<keyword evidence="9" id="KW-1185">Reference proteome</keyword>
<dbReference type="GO" id="GO:0005634">
    <property type="term" value="C:nucleus"/>
    <property type="evidence" value="ECO:0007669"/>
    <property type="project" value="TreeGrafter"/>
</dbReference>